<feature type="signal peptide" evidence="1">
    <location>
        <begin position="1"/>
        <end position="19"/>
    </location>
</feature>
<evidence type="ECO:0000313" key="3">
    <source>
        <dbReference type="Proteomes" id="UP000199435"/>
    </source>
</evidence>
<proteinExistence type="predicted"/>
<dbReference type="RefSeq" id="WP_092854316.1">
    <property type="nucleotide sequence ID" value="NZ_FMAH01000040.1"/>
</dbReference>
<keyword evidence="3" id="KW-1185">Reference proteome</keyword>
<gene>
    <name evidence="2" type="ORF">GA0061102_10403</name>
</gene>
<keyword evidence="1" id="KW-0732">Signal</keyword>
<dbReference type="Proteomes" id="UP000199435">
    <property type="component" value="Unassembled WGS sequence"/>
</dbReference>
<evidence type="ECO:0000256" key="1">
    <source>
        <dbReference type="SAM" id="SignalP"/>
    </source>
</evidence>
<accession>A0A1C3WTI0</accession>
<dbReference type="AlphaFoldDB" id="A0A1C3WTI0"/>
<protein>
    <submittedName>
        <fullName evidence="2">Uncharacterized protein</fullName>
    </submittedName>
</protein>
<organism evidence="2 3">
    <name type="scientific">Rhizobium miluonense</name>
    <dbReference type="NCBI Taxonomy" id="411945"/>
    <lineage>
        <taxon>Bacteria</taxon>
        <taxon>Pseudomonadati</taxon>
        <taxon>Pseudomonadota</taxon>
        <taxon>Alphaproteobacteria</taxon>
        <taxon>Hyphomicrobiales</taxon>
        <taxon>Rhizobiaceae</taxon>
        <taxon>Rhizobium/Agrobacterium group</taxon>
        <taxon>Rhizobium</taxon>
    </lineage>
</organism>
<feature type="chain" id="PRO_5008685824" evidence="1">
    <location>
        <begin position="20"/>
        <end position="111"/>
    </location>
</feature>
<sequence length="111" mass="12178">MRCKIPLIFVAFLSSNAFCAELPMIDSDRYYQSTTAMFSDSTKKTIYDSCMQAEKSYGEKLKAKWAIVPEDAQASCVTLMSSTMITGNQSYFGCAAIAVGNACMEGKMTCK</sequence>
<reference evidence="3" key="1">
    <citation type="submission" date="2016-08" db="EMBL/GenBank/DDBJ databases">
        <authorList>
            <person name="Varghese N."/>
            <person name="Submissions Spin"/>
        </authorList>
    </citation>
    <scope>NUCLEOTIDE SEQUENCE [LARGE SCALE GENOMIC DNA]</scope>
    <source>
        <strain evidence="3">HAMBI 2971</strain>
    </source>
</reference>
<name>A0A1C3WTI0_9HYPH</name>
<dbReference type="EMBL" id="FMAH01000040">
    <property type="protein sequence ID" value="SCB43352.1"/>
    <property type="molecule type" value="Genomic_DNA"/>
</dbReference>
<evidence type="ECO:0000313" key="2">
    <source>
        <dbReference type="EMBL" id="SCB43352.1"/>
    </source>
</evidence>